<evidence type="ECO:0000256" key="4">
    <source>
        <dbReference type="SAM" id="MobiDB-lite"/>
    </source>
</evidence>
<dbReference type="CDD" id="cd12148">
    <property type="entry name" value="fungal_TF_MHR"/>
    <property type="match status" value="1"/>
</dbReference>
<evidence type="ECO:0000313" key="6">
    <source>
        <dbReference type="EMBL" id="KAG0141961.1"/>
    </source>
</evidence>
<evidence type="ECO:0000256" key="2">
    <source>
        <dbReference type="ARBA" id="ARBA00022723"/>
    </source>
</evidence>
<dbReference type="GO" id="GO:0008270">
    <property type="term" value="F:zinc ion binding"/>
    <property type="evidence" value="ECO:0007669"/>
    <property type="project" value="InterPro"/>
</dbReference>
<dbReference type="Proteomes" id="UP000886653">
    <property type="component" value="Unassembled WGS sequence"/>
</dbReference>
<protein>
    <recommendedName>
        <fullName evidence="5">Zn(2)-C6 fungal-type domain-containing protein</fullName>
    </recommendedName>
</protein>
<feature type="compositionally biased region" description="Polar residues" evidence="4">
    <location>
        <begin position="199"/>
        <end position="224"/>
    </location>
</feature>
<dbReference type="Gene3D" id="4.10.240.10">
    <property type="entry name" value="Zn(2)-C6 fungal-type DNA-binding domain"/>
    <property type="match status" value="1"/>
</dbReference>
<reference evidence="6" key="1">
    <citation type="submission" date="2013-11" db="EMBL/GenBank/DDBJ databases">
        <title>Genome sequence of the fusiform rust pathogen reveals effectors for host alternation and coevolution with pine.</title>
        <authorList>
            <consortium name="DOE Joint Genome Institute"/>
            <person name="Smith K."/>
            <person name="Pendleton A."/>
            <person name="Kubisiak T."/>
            <person name="Anderson C."/>
            <person name="Salamov A."/>
            <person name="Aerts A."/>
            <person name="Riley R."/>
            <person name="Clum A."/>
            <person name="Lindquist E."/>
            <person name="Ence D."/>
            <person name="Campbell M."/>
            <person name="Kronenberg Z."/>
            <person name="Feau N."/>
            <person name="Dhillon B."/>
            <person name="Hamelin R."/>
            <person name="Burleigh J."/>
            <person name="Smith J."/>
            <person name="Yandell M."/>
            <person name="Nelson C."/>
            <person name="Grigoriev I."/>
            <person name="Davis J."/>
        </authorList>
    </citation>
    <scope>NUCLEOTIDE SEQUENCE</scope>
    <source>
        <strain evidence="6">G11</strain>
    </source>
</reference>
<feature type="region of interest" description="Disordered" evidence="4">
    <location>
        <begin position="1146"/>
        <end position="1177"/>
    </location>
</feature>
<dbReference type="EMBL" id="MU167365">
    <property type="protein sequence ID" value="KAG0141961.1"/>
    <property type="molecule type" value="Genomic_DNA"/>
</dbReference>
<feature type="region of interest" description="Disordered" evidence="4">
    <location>
        <begin position="193"/>
        <end position="248"/>
    </location>
</feature>
<proteinExistence type="predicted"/>
<dbReference type="PANTHER" id="PTHR31001">
    <property type="entry name" value="UNCHARACTERIZED TRANSCRIPTIONAL REGULATORY PROTEIN"/>
    <property type="match status" value="1"/>
</dbReference>
<keyword evidence="7" id="KW-1185">Reference proteome</keyword>
<dbReference type="SUPFAM" id="SSF57701">
    <property type="entry name" value="Zn2/Cys6 DNA-binding domain"/>
    <property type="match status" value="1"/>
</dbReference>
<sequence>MSRRWPGTPLPLTESTNQTEPDHSCTPEFNQLVLSPTQTIPSLQNKPQNQNSRHSNGRFSLPQVNLISPEMILSTNPAQSTSAATGSSQQVLNYRTNSLNNSSAAFDRSQDDHRKRKRNRTMQSCLPCHTNKRKCDRGRPCKRCTGLGTTGNCVYETEDPKFYEKLDQSDPAWEVGRLRERIAELEGVVRCLKGRPNPKQRSSLTGSGSRDLIPSSTDPSSVLPSPTIYPRQHSHSVSGVPWSPASTDTGHQAMLEIFSADCGASSSSAGSLPPSPSFDSVTHHPQPIRQMKAEFDGLHADSEKDHSHSFSPPAALLPRHASCPPGYLEDRNVFQDDDDGPKVFLGNGSGGSIVKKLNQLTSPSLRPRMMDHRTSSSDERSDLVTVKAAYMGLFGAKGIRWAFDDNTAQGIVEILYNIVPDRERSQQLLDIFLQEVDCFYHGWHTPTVVGYYTDFFNMSIEERQNFPKKKLSVIIAIITVTIDLSPHLIVQKYDPERDSVASYREKIQQWQSYSKLLATLTVDCLKKASYLGHPSLECIQAQLILLIYMVNNGRCSDAWCFTGGFIKQAQCLGLHIDPHKLQPGLPLLEKEIRRRIWWAIQTWDTFLSIAFGWPAGVTSSETDLPQDRTEDSLLGSAPETVPPPLPEEGVTEMSYHVYNWEACQYAHHMLDRIFHHARWKWRESDQAEPRPKYTEIEALDKIIRTWYKKIPSNMRFEPEPIKLGSTPTVLPDLSRFADPIDLGPSSSFVSATDVRLRAKVWAKQALMLAIYQNSILFLLHRPFIGDAGHSSSKNLFTDQQLRSQVKCLRSSQVIIEAQKLLVDLFPATRRMWYGWYKTFHAAMTSAWIAQLHPHNHSIFEVGKRCLELAIEAYEMCQDEPADQKEIQDGHLQACVQLKAIKNIISRSPDSEMIPSAFVLRASGTYTDLSPNPNTEWAPTGERGSYGSVMGQGGVSFISPSAFFPHTVPHGYSPYPATTFTGSPLSPEDGVPPQTLHPSPPSAHGESAAHSSREQDSYDHHSSTNLSSALPRPIGFNHSSSTSSSSSLYQTSTQPSSHTHPTSQSDALPLPRATFTHEPNLQQLKAFLPNSTNLGIYGPSHTQVYTPPHAFGSMHYPADGRSQMSMMLTNPDISLNNNALNRFNTYPSSSTSTQAEISRVGGGPSSTTTTEAQIHQVW</sequence>
<feature type="region of interest" description="Disordered" evidence="4">
    <location>
        <begin position="265"/>
        <end position="284"/>
    </location>
</feature>
<feature type="compositionally biased region" description="Polar residues" evidence="4">
    <location>
        <begin position="1146"/>
        <end position="1155"/>
    </location>
</feature>
<dbReference type="InterPro" id="IPR007219">
    <property type="entry name" value="XnlR_reg_dom"/>
</dbReference>
<feature type="region of interest" description="Disordered" evidence="4">
    <location>
        <begin position="978"/>
        <end position="1069"/>
    </location>
</feature>
<accession>A0A9P6NE19</accession>
<dbReference type="GO" id="GO:0006351">
    <property type="term" value="P:DNA-templated transcription"/>
    <property type="evidence" value="ECO:0007669"/>
    <property type="project" value="InterPro"/>
</dbReference>
<evidence type="ECO:0000256" key="1">
    <source>
        <dbReference type="ARBA" id="ARBA00004123"/>
    </source>
</evidence>
<feature type="domain" description="Zn(2)-C6 fungal-type" evidence="5">
    <location>
        <begin position="124"/>
        <end position="155"/>
    </location>
</feature>
<evidence type="ECO:0000313" key="7">
    <source>
        <dbReference type="Proteomes" id="UP000886653"/>
    </source>
</evidence>
<dbReference type="PROSITE" id="PS50048">
    <property type="entry name" value="ZN2_CY6_FUNGAL_2"/>
    <property type="match status" value="1"/>
</dbReference>
<feature type="compositionally biased region" description="Low complexity" evidence="4">
    <location>
        <begin position="1038"/>
        <end position="1064"/>
    </location>
</feature>
<feature type="compositionally biased region" description="Polar residues" evidence="4">
    <location>
        <begin position="1164"/>
        <end position="1177"/>
    </location>
</feature>
<dbReference type="InterPro" id="IPR036864">
    <property type="entry name" value="Zn2-C6_fun-type_DNA-bd_sf"/>
</dbReference>
<comment type="caution">
    <text evidence="6">The sequence shown here is derived from an EMBL/GenBank/DDBJ whole genome shotgun (WGS) entry which is preliminary data.</text>
</comment>
<organism evidence="6 7">
    <name type="scientific">Cronartium quercuum f. sp. fusiforme G11</name>
    <dbReference type="NCBI Taxonomy" id="708437"/>
    <lineage>
        <taxon>Eukaryota</taxon>
        <taxon>Fungi</taxon>
        <taxon>Dikarya</taxon>
        <taxon>Basidiomycota</taxon>
        <taxon>Pucciniomycotina</taxon>
        <taxon>Pucciniomycetes</taxon>
        <taxon>Pucciniales</taxon>
        <taxon>Coleosporiaceae</taxon>
        <taxon>Cronartium</taxon>
    </lineage>
</organism>
<dbReference type="InterPro" id="IPR001138">
    <property type="entry name" value="Zn2Cys6_DnaBD"/>
</dbReference>
<gene>
    <name evidence="6" type="ORF">CROQUDRAFT_673836</name>
</gene>
<feature type="compositionally biased region" description="Basic and acidic residues" evidence="4">
    <location>
        <begin position="1010"/>
        <end position="1021"/>
    </location>
</feature>
<dbReference type="SMART" id="SM00066">
    <property type="entry name" value="GAL4"/>
    <property type="match status" value="1"/>
</dbReference>
<evidence type="ECO:0000256" key="3">
    <source>
        <dbReference type="ARBA" id="ARBA00023242"/>
    </source>
</evidence>
<evidence type="ECO:0000259" key="5">
    <source>
        <dbReference type="PROSITE" id="PS50048"/>
    </source>
</evidence>
<dbReference type="OrthoDB" id="2498368at2759"/>
<dbReference type="AlphaFoldDB" id="A0A9P6NE19"/>
<feature type="region of interest" description="Disordered" evidence="4">
    <location>
        <begin position="40"/>
        <end position="60"/>
    </location>
</feature>
<name>A0A9P6NE19_9BASI</name>
<feature type="region of interest" description="Disordered" evidence="4">
    <location>
        <begin position="97"/>
        <end position="120"/>
    </location>
</feature>
<dbReference type="Pfam" id="PF00172">
    <property type="entry name" value="Zn_clus"/>
    <property type="match status" value="1"/>
</dbReference>
<keyword evidence="2" id="KW-0479">Metal-binding</keyword>
<dbReference type="GO" id="GO:0000981">
    <property type="term" value="F:DNA-binding transcription factor activity, RNA polymerase II-specific"/>
    <property type="evidence" value="ECO:0007669"/>
    <property type="project" value="InterPro"/>
</dbReference>
<dbReference type="PROSITE" id="PS00463">
    <property type="entry name" value="ZN2_CY6_FUNGAL_1"/>
    <property type="match status" value="1"/>
</dbReference>
<keyword evidence="3" id="KW-0539">Nucleus</keyword>
<dbReference type="PANTHER" id="PTHR31001:SF81">
    <property type="entry name" value="ZN(II)2CYS6 TRANSCRIPTION FACTOR"/>
    <property type="match status" value="1"/>
</dbReference>
<dbReference type="Pfam" id="PF04082">
    <property type="entry name" value="Fungal_trans"/>
    <property type="match status" value="1"/>
</dbReference>
<dbReference type="SMART" id="SM00906">
    <property type="entry name" value="Fungal_trans"/>
    <property type="match status" value="1"/>
</dbReference>
<comment type="subcellular location">
    <subcellularLocation>
        <location evidence="1">Nucleus</location>
    </subcellularLocation>
</comment>
<feature type="region of interest" description="Disordered" evidence="4">
    <location>
        <begin position="1"/>
        <end position="28"/>
    </location>
</feature>
<feature type="region of interest" description="Disordered" evidence="4">
    <location>
        <begin position="620"/>
        <end position="646"/>
    </location>
</feature>
<dbReference type="CDD" id="cd00067">
    <property type="entry name" value="GAL4"/>
    <property type="match status" value="1"/>
</dbReference>
<dbReference type="GO" id="GO:0003677">
    <property type="term" value="F:DNA binding"/>
    <property type="evidence" value="ECO:0007669"/>
    <property type="project" value="InterPro"/>
</dbReference>
<dbReference type="GO" id="GO:0005634">
    <property type="term" value="C:nucleus"/>
    <property type="evidence" value="ECO:0007669"/>
    <property type="project" value="UniProtKB-SubCell"/>
</dbReference>
<dbReference type="InterPro" id="IPR050613">
    <property type="entry name" value="Sec_Metabolite_Reg"/>
</dbReference>